<evidence type="ECO:0000256" key="3">
    <source>
        <dbReference type="ARBA" id="ARBA00016219"/>
    </source>
</evidence>
<dbReference type="Pfam" id="PF08125">
    <property type="entry name" value="Mannitol_dh_C"/>
    <property type="match status" value="1"/>
</dbReference>
<evidence type="ECO:0000313" key="9">
    <source>
        <dbReference type="EMBL" id="KAE8765504.1"/>
    </source>
</evidence>
<feature type="domain" description="Mannitol dehydrogenase C-terminal" evidence="8">
    <location>
        <begin position="281"/>
        <end position="428"/>
    </location>
</feature>
<reference evidence="9 10" key="1">
    <citation type="submission" date="2019-10" db="EMBL/GenBank/DDBJ databases">
        <title>Georgenia wutianyii sp. nov. and Georgenia yuyongxinii sp. nov. isolated from plateau pika (Ochotona curzoniae) in the Qinghai-Tibet plateau of China.</title>
        <authorList>
            <person name="Tian Z."/>
        </authorList>
    </citation>
    <scope>NUCLEOTIDE SEQUENCE [LARGE SCALE GENOMIC DNA]</scope>
    <source>
        <strain evidence="9 10">DSM 21501</strain>
    </source>
</reference>
<dbReference type="InterPro" id="IPR050988">
    <property type="entry name" value="Mannitol_DH/Oxidoreductase"/>
</dbReference>
<dbReference type="Proteomes" id="UP000451860">
    <property type="component" value="Unassembled WGS sequence"/>
</dbReference>
<evidence type="ECO:0000256" key="2">
    <source>
        <dbReference type="ARBA" id="ARBA00012939"/>
    </source>
</evidence>
<dbReference type="SUPFAM" id="SSF48179">
    <property type="entry name" value="6-phosphogluconate dehydrogenase C-terminal domain-like"/>
    <property type="match status" value="1"/>
</dbReference>
<dbReference type="PRINTS" id="PR00084">
    <property type="entry name" value="MTLDHDRGNASE"/>
</dbReference>
<dbReference type="RefSeq" id="WP_152203029.1">
    <property type="nucleotide sequence ID" value="NZ_VUKF01000021.1"/>
</dbReference>
<evidence type="ECO:0000256" key="1">
    <source>
        <dbReference type="ARBA" id="ARBA00006541"/>
    </source>
</evidence>
<evidence type="ECO:0000256" key="5">
    <source>
        <dbReference type="ARBA" id="ARBA00023027"/>
    </source>
</evidence>
<accession>A0A7J5UT76</accession>
<dbReference type="GO" id="GO:0019594">
    <property type="term" value="P:mannitol metabolic process"/>
    <property type="evidence" value="ECO:0007669"/>
    <property type="project" value="InterPro"/>
</dbReference>
<evidence type="ECO:0000256" key="6">
    <source>
        <dbReference type="ARBA" id="ARBA00048615"/>
    </source>
</evidence>
<comment type="catalytic activity">
    <reaction evidence="6">
        <text>D-mannitol 1-phosphate + NAD(+) = beta-D-fructose 6-phosphate + NADH + H(+)</text>
        <dbReference type="Rhea" id="RHEA:19661"/>
        <dbReference type="ChEBI" id="CHEBI:15378"/>
        <dbReference type="ChEBI" id="CHEBI:57540"/>
        <dbReference type="ChEBI" id="CHEBI:57634"/>
        <dbReference type="ChEBI" id="CHEBI:57945"/>
        <dbReference type="ChEBI" id="CHEBI:61381"/>
        <dbReference type="EC" id="1.1.1.17"/>
    </reaction>
</comment>
<evidence type="ECO:0000313" key="10">
    <source>
        <dbReference type="Proteomes" id="UP000451860"/>
    </source>
</evidence>
<evidence type="ECO:0000259" key="7">
    <source>
        <dbReference type="Pfam" id="PF01232"/>
    </source>
</evidence>
<dbReference type="AlphaFoldDB" id="A0A7J5UT76"/>
<dbReference type="GO" id="GO:0008926">
    <property type="term" value="F:mannitol-1-phosphate 5-dehydrogenase activity"/>
    <property type="evidence" value="ECO:0007669"/>
    <property type="project" value="UniProtKB-EC"/>
</dbReference>
<dbReference type="InterPro" id="IPR008927">
    <property type="entry name" value="6-PGluconate_DH-like_C_sf"/>
</dbReference>
<dbReference type="OrthoDB" id="271711at2"/>
<dbReference type="InterPro" id="IPR036291">
    <property type="entry name" value="NAD(P)-bd_dom_sf"/>
</dbReference>
<dbReference type="SUPFAM" id="SSF51735">
    <property type="entry name" value="NAD(P)-binding Rossmann-fold domains"/>
    <property type="match status" value="1"/>
</dbReference>
<name>A0A7J5UT76_9MICO</name>
<dbReference type="PROSITE" id="PS00974">
    <property type="entry name" value="MANNITOL_DHGENASE"/>
    <property type="match status" value="1"/>
</dbReference>
<dbReference type="EMBL" id="WHJE01000009">
    <property type="protein sequence ID" value="KAE8765504.1"/>
    <property type="molecule type" value="Genomic_DNA"/>
</dbReference>
<dbReference type="Gene3D" id="3.40.50.720">
    <property type="entry name" value="NAD(P)-binding Rossmann-like Domain"/>
    <property type="match status" value="1"/>
</dbReference>
<dbReference type="InterPro" id="IPR023027">
    <property type="entry name" value="Mannitol_DH_CS"/>
</dbReference>
<keyword evidence="5" id="KW-0520">NAD</keyword>
<gene>
    <name evidence="9" type="ORF">GB883_03700</name>
</gene>
<evidence type="ECO:0000256" key="4">
    <source>
        <dbReference type="ARBA" id="ARBA00023002"/>
    </source>
</evidence>
<dbReference type="InterPro" id="IPR013118">
    <property type="entry name" value="Mannitol_DH_C"/>
</dbReference>
<protein>
    <recommendedName>
        <fullName evidence="3">Mannitol-1-phosphate 5-dehydrogenase</fullName>
        <ecNumber evidence="2">1.1.1.17</ecNumber>
    </recommendedName>
</protein>
<comment type="similarity">
    <text evidence="1">Belongs to the mannitol dehydrogenase family.</text>
</comment>
<dbReference type="InterPro" id="IPR013328">
    <property type="entry name" value="6PGD_dom2"/>
</dbReference>
<keyword evidence="10" id="KW-1185">Reference proteome</keyword>
<dbReference type="InterPro" id="IPR000669">
    <property type="entry name" value="Mannitol_DH"/>
</dbReference>
<dbReference type="Gene3D" id="1.10.1040.10">
    <property type="entry name" value="N-(1-d-carboxylethyl)-l-norvaline Dehydrogenase, domain 2"/>
    <property type="match status" value="1"/>
</dbReference>
<dbReference type="Pfam" id="PF01232">
    <property type="entry name" value="Mannitol_dh"/>
    <property type="match status" value="1"/>
</dbReference>
<comment type="caution">
    <text evidence="9">The sequence shown here is derived from an EMBL/GenBank/DDBJ whole genome shotgun (WGS) entry which is preliminary data.</text>
</comment>
<sequence>MRLTHATLPAGRLIGAAAPDRTGIVHLGLGNFHRAHAAVYTARALAAEPGDWGIVGVANRSRRVVDALRAQENLYSVLELSPAGERADVVDVHRRTLVAADDAAEVVATLADPAHKVVTLTVSENAYHRSARTGDLDLDAAEIRADLADPTDPRTTIGLLARGLERRAATGGAPLTILSCDNLQSAGTTTRRMVEQFLAAAGASQEVLDWVAASVTFPNAMVDRIVPGSTEETRDGVRRLLGVDDAAPVAAEAFTMWVIEDHFAAGRPRWEAAGAIFSDEVEAYELVKLRLLNGSHSLIAYLGALDGRETIPASRDQGFVEEAVRAAIADEYLPSIALPTGFDADDYVASLFTRWSNHSLGDRTSRVGSDGSAKLLQRVPEPALRLLRQGETPQQMALTVAAWICCVVPPAGFAPGPIADAMQEPARARLAQVTAGAPDVRGHVGAVLHGGFFPDELTAHPEFVSRVADLVEVIVTHGVRAATREALAARPTVRS</sequence>
<organism evidence="9 10">
    <name type="scientific">Georgenia thermotolerans</name>
    <dbReference type="NCBI Taxonomy" id="527326"/>
    <lineage>
        <taxon>Bacteria</taxon>
        <taxon>Bacillati</taxon>
        <taxon>Actinomycetota</taxon>
        <taxon>Actinomycetes</taxon>
        <taxon>Micrococcales</taxon>
        <taxon>Bogoriellaceae</taxon>
        <taxon>Georgenia</taxon>
    </lineage>
</organism>
<feature type="domain" description="Mannitol dehydrogenase N-terminal" evidence="7">
    <location>
        <begin position="23"/>
        <end position="271"/>
    </location>
</feature>
<dbReference type="EC" id="1.1.1.17" evidence="2"/>
<dbReference type="PANTHER" id="PTHR43362">
    <property type="entry name" value="MANNITOL DEHYDROGENASE DSF1-RELATED"/>
    <property type="match status" value="1"/>
</dbReference>
<proteinExistence type="inferred from homology"/>
<dbReference type="PANTHER" id="PTHR43362:SF1">
    <property type="entry name" value="MANNITOL DEHYDROGENASE 2-RELATED"/>
    <property type="match status" value="1"/>
</dbReference>
<dbReference type="InterPro" id="IPR013131">
    <property type="entry name" value="Mannitol_DH_N"/>
</dbReference>
<evidence type="ECO:0000259" key="8">
    <source>
        <dbReference type="Pfam" id="PF08125"/>
    </source>
</evidence>
<keyword evidence="4" id="KW-0560">Oxidoreductase</keyword>